<comment type="subcellular location">
    <subcellularLocation>
        <location evidence="1 10">Cytoplasm</location>
    </subcellularLocation>
</comment>
<dbReference type="InterPro" id="IPR000740">
    <property type="entry name" value="GrpE"/>
</dbReference>
<feature type="region of interest" description="Disordered" evidence="13">
    <location>
        <begin position="1"/>
        <end position="40"/>
    </location>
</feature>
<keyword evidence="15" id="KW-1185">Reference proteome</keyword>
<dbReference type="eggNOG" id="COG0576">
    <property type="taxonomic scope" value="Bacteria"/>
</dbReference>
<name>D6GR86_FILAD</name>
<dbReference type="GO" id="GO:0051087">
    <property type="term" value="F:protein-folding chaperone binding"/>
    <property type="evidence" value="ECO:0007669"/>
    <property type="project" value="InterPro"/>
</dbReference>
<dbReference type="Gene3D" id="3.90.20.20">
    <property type="match status" value="1"/>
</dbReference>
<dbReference type="STRING" id="546269.HMPREF0389_00091"/>
<dbReference type="SUPFAM" id="SSF51064">
    <property type="entry name" value="Head domain of nucleotide exchange factor GrpE"/>
    <property type="match status" value="1"/>
</dbReference>
<comment type="subunit">
    <text evidence="3 10">Homodimer.</text>
</comment>
<comment type="similarity">
    <text evidence="2 10 12">Belongs to the GrpE family.</text>
</comment>
<evidence type="ECO:0000256" key="3">
    <source>
        <dbReference type="ARBA" id="ARBA00011738"/>
    </source>
</evidence>
<dbReference type="CDD" id="cd00446">
    <property type="entry name" value="GrpE"/>
    <property type="match status" value="1"/>
</dbReference>
<dbReference type="PROSITE" id="PS01071">
    <property type="entry name" value="GRPE"/>
    <property type="match status" value="1"/>
</dbReference>
<accession>D6GR86</accession>
<dbReference type="AlphaFoldDB" id="D6GR86"/>
<dbReference type="PRINTS" id="PR00773">
    <property type="entry name" value="GRPEPROTEIN"/>
</dbReference>
<proteinExistence type="inferred from homology"/>
<evidence type="ECO:0000256" key="13">
    <source>
        <dbReference type="SAM" id="MobiDB-lite"/>
    </source>
</evidence>
<dbReference type="HAMAP" id="MF_01151">
    <property type="entry name" value="GrpE"/>
    <property type="match status" value="1"/>
</dbReference>
<dbReference type="EMBL" id="CP002390">
    <property type="protein sequence ID" value="EFE28177.1"/>
    <property type="molecule type" value="Genomic_DNA"/>
</dbReference>
<keyword evidence="6 10" id="KW-0143">Chaperone</keyword>
<dbReference type="GO" id="GO:0051082">
    <property type="term" value="F:unfolded protein binding"/>
    <property type="evidence" value="ECO:0007669"/>
    <property type="project" value="TreeGrafter"/>
</dbReference>
<dbReference type="RefSeq" id="WP_014262201.1">
    <property type="nucleotide sequence ID" value="NC_016630.1"/>
</dbReference>
<evidence type="ECO:0000256" key="10">
    <source>
        <dbReference type="HAMAP-Rule" id="MF_01151"/>
    </source>
</evidence>
<evidence type="ECO:0000256" key="2">
    <source>
        <dbReference type="ARBA" id="ARBA00009054"/>
    </source>
</evidence>
<keyword evidence="4 10" id="KW-0963">Cytoplasm</keyword>
<gene>
    <name evidence="10 14" type="primary">grpE</name>
    <name evidence="14" type="ordered locus">HMPREF0389_00091</name>
</gene>
<dbReference type="PATRIC" id="fig|546269.5.peg.570"/>
<dbReference type="SUPFAM" id="SSF58014">
    <property type="entry name" value="Coiled-coil domain of nucleotide exchange factor GrpE"/>
    <property type="match status" value="1"/>
</dbReference>
<dbReference type="FunFam" id="2.30.22.10:FF:000001">
    <property type="entry name" value="Protein GrpE"/>
    <property type="match status" value="1"/>
</dbReference>
<dbReference type="GO" id="GO:0042803">
    <property type="term" value="F:protein homodimerization activity"/>
    <property type="evidence" value="ECO:0007669"/>
    <property type="project" value="InterPro"/>
</dbReference>
<comment type="function">
    <text evidence="7 10 11">Participates actively in the response to hyperosmotic and heat shock by preventing the aggregation of stress-denatured proteins, in association with DnaK and GrpE. It is the nucleotide exchange factor for DnaK and may function as a thermosensor. Unfolded proteins bind initially to DnaJ; upon interaction with the DnaJ-bound protein, DnaK hydrolyzes its bound ATP, resulting in the formation of a stable complex. GrpE releases ADP from DnaK; ATP binding to DnaK triggers the release of the substrate protein, thus completing the reaction cycle. Several rounds of ATP-dependent interactions between DnaJ, DnaK and GrpE are required for fully efficient folding.</text>
</comment>
<organism evidence="14 15">
    <name type="scientific">Filifactor alocis (strain ATCC 35896 / CCUG 47790 / D40 B5)</name>
    <name type="common">Fusobacterium alocis</name>
    <dbReference type="NCBI Taxonomy" id="546269"/>
    <lineage>
        <taxon>Bacteria</taxon>
        <taxon>Bacillati</taxon>
        <taxon>Bacillota</taxon>
        <taxon>Clostridia</taxon>
        <taxon>Peptostreptococcales</taxon>
        <taxon>Filifactoraceae</taxon>
        <taxon>Filifactor</taxon>
    </lineage>
</organism>
<evidence type="ECO:0000256" key="1">
    <source>
        <dbReference type="ARBA" id="ARBA00004496"/>
    </source>
</evidence>
<dbReference type="Pfam" id="PF01025">
    <property type="entry name" value="GrpE"/>
    <property type="match status" value="1"/>
</dbReference>
<dbReference type="InterPro" id="IPR009012">
    <property type="entry name" value="GrpE_head"/>
</dbReference>
<dbReference type="InterPro" id="IPR013805">
    <property type="entry name" value="GrpE_CC"/>
</dbReference>
<protein>
    <recommendedName>
        <fullName evidence="8 10">Protein GrpE</fullName>
    </recommendedName>
    <alternativeName>
        <fullName evidence="9 10">HSP-70 cofactor</fullName>
    </alternativeName>
</protein>
<evidence type="ECO:0000313" key="14">
    <source>
        <dbReference type="EMBL" id="EFE28177.1"/>
    </source>
</evidence>
<evidence type="ECO:0000256" key="9">
    <source>
        <dbReference type="ARBA" id="ARBA00076414"/>
    </source>
</evidence>
<dbReference type="NCBIfam" id="NF010738">
    <property type="entry name" value="PRK14140.1"/>
    <property type="match status" value="1"/>
</dbReference>
<evidence type="ECO:0000256" key="11">
    <source>
        <dbReference type="RuleBase" id="RU000639"/>
    </source>
</evidence>
<dbReference type="KEGG" id="faa:HMPREF0389_00091"/>
<evidence type="ECO:0000256" key="7">
    <source>
        <dbReference type="ARBA" id="ARBA00053401"/>
    </source>
</evidence>
<dbReference type="PANTHER" id="PTHR21237:SF23">
    <property type="entry name" value="GRPE PROTEIN HOMOLOG, MITOCHONDRIAL"/>
    <property type="match status" value="1"/>
</dbReference>
<dbReference type="Gene3D" id="2.30.22.10">
    <property type="entry name" value="Head domain of nucleotide exchange factor GrpE"/>
    <property type="match status" value="1"/>
</dbReference>
<evidence type="ECO:0000256" key="12">
    <source>
        <dbReference type="RuleBase" id="RU004478"/>
    </source>
</evidence>
<evidence type="ECO:0000256" key="6">
    <source>
        <dbReference type="ARBA" id="ARBA00023186"/>
    </source>
</evidence>
<evidence type="ECO:0000256" key="4">
    <source>
        <dbReference type="ARBA" id="ARBA00022490"/>
    </source>
</evidence>
<dbReference type="PANTHER" id="PTHR21237">
    <property type="entry name" value="GRPE PROTEIN"/>
    <property type="match status" value="1"/>
</dbReference>
<evidence type="ECO:0000313" key="15">
    <source>
        <dbReference type="Proteomes" id="UP000007468"/>
    </source>
</evidence>
<feature type="compositionally biased region" description="Basic and acidic residues" evidence="13">
    <location>
        <begin position="1"/>
        <end position="29"/>
    </location>
</feature>
<evidence type="ECO:0000256" key="5">
    <source>
        <dbReference type="ARBA" id="ARBA00023016"/>
    </source>
</evidence>
<dbReference type="GO" id="GO:0005737">
    <property type="term" value="C:cytoplasm"/>
    <property type="evidence" value="ECO:0007669"/>
    <property type="project" value="UniProtKB-SubCell"/>
</dbReference>
<reference evidence="15" key="1">
    <citation type="submission" date="2010-12" db="EMBL/GenBank/DDBJ databases">
        <title>The genome sequence of Filifactor alocis strain ATCC 35896.</title>
        <authorList>
            <consortium name="The Broad Institute Genome Sequencing Platform"/>
            <person name="Ward D."/>
            <person name="Earl A."/>
            <person name="Feldgarden M."/>
            <person name="Young S.K."/>
            <person name="Gargeya S."/>
            <person name="Zeng Q."/>
            <person name="Alvarado L."/>
            <person name="Berlin A."/>
            <person name="Bochicchio J."/>
            <person name="Chapman S.B."/>
            <person name="Chen Z."/>
            <person name="Freedman E."/>
            <person name="Gellesch M."/>
            <person name="Goldberg J."/>
            <person name="Griggs A."/>
            <person name="Gujja S."/>
            <person name="Heilman E."/>
            <person name="Heiman D."/>
            <person name="Howarth C."/>
            <person name="Mehta T."/>
            <person name="Neiman D."/>
            <person name="Pearson M."/>
            <person name="Roberts A."/>
            <person name="Saif S."/>
            <person name="Shea T."/>
            <person name="Shenoy N."/>
            <person name="Sisk P."/>
            <person name="Stolte C."/>
            <person name="Sykes S."/>
            <person name="White J."/>
            <person name="Yandava C."/>
            <person name="Izard J."/>
            <person name="Blanton J.M."/>
            <person name="Baranova O.V."/>
            <person name="Tanner A.C."/>
            <person name="Dewhirst F.E."/>
            <person name="Haas B."/>
            <person name="Nusbaum C."/>
            <person name="Birren B."/>
        </authorList>
    </citation>
    <scope>NUCLEOTIDE SEQUENCE [LARGE SCALE GENOMIC DNA]</scope>
    <source>
        <strain evidence="15">ATCC 35896 / D40 B5</strain>
    </source>
</reference>
<dbReference type="Proteomes" id="UP000007468">
    <property type="component" value="Chromosome"/>
</dbReference>
<evidence type="ECO:0000256" key="8">
    <source>
        <dbReference type="ARBA" id="ARBA00072274"/>
    </source>
</evidence>
<sequence>MSKDEKEMILEKQEELKEKAEDVEGKVEEGVSPEIETPEGVDNSFMQRLEEKKKEEELHLQELTDSVKRIQAEFINYKRRTEQEKEMLSSLANERIILDLLPVLDNFQRGLDAIEEKEGSLYEGMELIYKQLLSTLKKNGVQEIDTTIDFDPNFHHAVMQEDGEESGKILEVFQKGYLLKEKVIRPAMVKVSN</sequence>
<dbReference type="GO" id="GO:0006457">
    <property type="term" value="P:protein folding"/>
    <property type="evidence" value="ECO:0007669"/>
    <property type="project" value="InterPro"/>
</dbReference>
<keyword evidence="5 10" id="KW-0346">Stress response</keyword>
<dbReference type="GO" id="GO:0000774">
    <property type="term" value="F:adenyl-nucleotide exchange factor activity"/>
    <property type="evidence" value="ECO:0007669"/>
    <property type="project" value="InterPro"/>
</dbReference>